<dbReference type="AlphaFoldDB" id="A0AAD7E2S8"/>
<dbReference type="Proteomes" id="UP001219525">
    <property type="component" value="Unassembled WGS sequence"/>
</dbReference>
<evidence type="ECO:0000313" key="3">
    <source>
        <dbReference type="Proteomes" id="UP001219525"/>
    </source>
</evidence>
<comment type="caution">
    <text evidence="2">The sequence shown here is derived from an EMBL/GenBank/DDBJ whole genome shotgun (WGS) entry which is preliminary data.</text>
</comment>
<keyword evidence="3" id="KW-1185">Reference proteome</keyword>
<evidence type="ECO:0000313" key="2">
    <source>
        <dbReference type="EMBL" id="KAJ7225436.1"/>
    </source>
</evidence>
<accession>A0AAD7E2S8</accession>
<reference evidence="2" key="1">
    <citation type="submission" date="2023-03" db="EMBL/GenBank/DDBJ databases">
        <title>Massive genome expansion in bonnet fungi (Mycena s.s.) driven by repeated elements and novel gene families across ecological guilds.</title>
        <authorList>
            <consortium name="Lawrence Berkeley National Laboratory"/>
            <person name="Harder C.B."/>
            <person name="Miyauchi S."/>
            <person name="Viragh M."/>
            <person name="Kuo A."/>
            <person name="Thoen E."/>
            <person name="Andreopoulos B."/>
            <person name="Lu D."/>
            <person name="Skrede I."/>
            <person name="Drula E."/>
            <person name="Henrissat B."/>
            <person name="Morin E."/>
            <person name="Kohler A."/>
            <person name="Barry K."/>
            <person name="LaButti K."/>
            <person name="Morin E."/>
            <person name="Salamov A."/>
            <person name="Lipzen A."/>
            <person name="Mereny Z."/>
            <person name="Hegedus B."/>
            <person name="Baldrian P."/>
            <person name="Stursova M."/>
            <person name="Weitz H."/>
            <person name="Taylor A."/>
            <person name="Grigoriev I.V."/>
            <person name="Nagy L.G."/>
            <person name="Martin F."/>
            <person name="Kauserud H."/>
        </authorList>
    </citation>
    <scope>NUCLEOTIDE SEQUENCE</scope>
    <source>
        <strain evidence="2">9144</strain>
    </source>
</reference>
<feature type="compositionally biased region" description="Basic and acidic residues" evidence="1">
    <location>
        <begin position="148"/>
        <end position="157"/>
    </location>
</feature>
<proteinExistence type="predicted"/>
<feature type="region of interest" description="Disordered" evidence="1">
    <location>
        <begin position="138"/>
        <end position="207"/>
    </location>
</feature>
<organism evidence="2 3">
    <name type="scientific">Mycena pura</name>
    <dbReference type="NCBI Taxonomy" id="153505"/>
    <lineage>
        <taxon>Eukaryota</taxon>
        <taxon>Fungi</taxon>
        <taxon>Dikarya</taxon>
        <taxon>Basidiomycota</taxon>
        <taxon>Agaricomycotina</taxon>
        <taxon>Agaricomycetes</taxon>
        <taxon>Agaricomycetidae</taxon>
        <taxon>Agaricales</taxon>
        <taxon>Marasmiineae</taxon>
        <taxon>Mycenaceae</taxon>
        <taxon>Mycena</taxon>
    </lineage>
</organism>
<feature type="compositionally biased region" description="Low complexity" evidence="1">
    <location>
        <begin position="160"/>
        <end position="173"/>
    </location>
</feature>
<gene>
    <name evidence="2" type="ORF">GGX14DRAFT_386322</name>
</gene>
<dbReference type="EMBL" id="JARJCW010000004">
    <property type="protein sequence ID" value="KAJ7225436.1"/>
    <property type="molecule type" value="Genomic_DNA"/>
</dbReference>
<protein>
    <submittedName>
        <fullName evidence="2">Uncharacterized protein</fullName>
    </submittedName>
</protein>
<evidence type="ECO:0000256" key="1">
    <source>
        <dbReference type="SAM" id="MobiDB-lite"/>
    </source>
</evidence>
<name>A0AAD7E2S8_9AGAR</name>
<sequence length="207" mass="22104">MWYSCIPLALAVRYTSPSRRSITHSVGAHVADVLATSKARGGRGRTAVGVDTPGVSIRAGVDAGRGRVFRVTQTPRRGGDRTAVGAWTRAGVPCDETPRKGVGRRWGAWTRRVWVGAWAFARAGMDTWHGRAFRATQTPCGGGGVSGMRHEKGDRGQGARTWRSSTGSSTTQRQNAPKDGGSHVRDAGWWRRASQAATAPGIDNEAP</sequence>
<feature type="compositionally biased region" description="Basic and acidic residues" evidence="1">
    <location>
        <begin position="180"/>
        <end position="189"/>
    </location>
</feature>